<gene>
    <name evidence="1" type="ORF">DN062_02175</name>
</gene>
<dbReference type="OrthoDB" id="2656488at2"/>
<reference evidence="1 2" key="1">
    <citation type="submission" date="2018-06" db="EMBL/GenBank/DDBJ databases">
        <title>Nitrincola tibetense sp. nov., isolated from Lake XuguoCo on Tibetan Plateau.</title>
        <authorList>
            <person name="Xing P."/>
        </authorList>
    </citation>
    <scope>NUCLEOTIDE SEQUENCE [LARGE SCALE GENOMIC DNA]</scope>
    <source>
        <strain evidence="2">xg18</strain>
    </source>
</reference>
<accession>A0A364NS37</accession>
<comment type="caution">
    <text evidence="1">The sequence shown here is derived from an EMBL/GenBank/DDBJ whole genome shotgun (WGS) entry which is preliminary data.</text>
</comment>
<dbReference type="RefSeq" id="WP_112157088.1">
    <property type="nucleotide sequence ID" value="NZ_QKRX01000001.1"/>
</dbReference>
<name>A0A364NS37_9GAMM</name>
<evidence type="ECO:0008006" key="3">
    <source>
        <dbReference type="Google" id="ProtNLM"/>
    </source>
</evidence>
<dbReference type="Proteomes" id="UP000250744">
    <property type="component" value="Unassembled WGS sequence"/>
</dbReference>
<proteinExistence type="predicted"/>
<protein>
    <recommendedName>
        <fullName evidence="3">GIY-YIG domain-containing protein</fullName>
    </recommendedName>
</protein>
<evidence type="ECO:0000313" key="1">
    <source>
        <dbReference type="EMBL" id="RAU19901.1"/>
    </source>
</evidence>
<keyword evidence="2" id="KW-1185">Reference proteome</keyword>
<organism evidence="1 2">
    <name type="scientific">Nitrincola tibetensis</name>
    <dbReference type="NCBI Taxonomy" id="2219697"/>
    <lineage>
        <taxon>Bacteria</taxon>
        <taxon>Pseudomonadati</taxon>
        <taxon>Pseudomonadota</taxon>
        <taxon>Gammaproteobacteria</taxon>
        <taxon>Oceanospirillales</taxon>
        <taxon>Oceanospirillaceae</taxon>
        <taxon>Nitrincola</taxon>
    </lineage>
</organism>
<dbReference type="AlphaFoldDB" id="A0A364NS37"/>
<sequence>MIYYTHITTNIEAAICPMEQFVDLKADFDSPGLYILIGKAGQNLTPAYVGISDKSVAKRVRNYKNRMWDKCILFRIPTSQHSINLSSIEHFFITIIASGHQFFSMNRRFSYNVISNDSKMVIEAIYNYLKSVNMCMMCQKITTNAHHYSFQDLIDLVPARNYYESLNYGTAVLKFTMNSDGGIVAYKDSRCSELFLKEFHSDLTDQQICKRSFLIQSGLVKQRNNYYYLTKDTLFIDLSDAVSMLTLDSFNSDFRWEKFVWGPFKSGASPFFKNCNDVELFMYGLIPQFLINFRRITDYGFCGFNWLQQLEQRVIASKYII</sequence>
<evidence type="ECO:0000313" key="2">
    <source>
        <dbReference type="Proteomes" id="UP000250744"/>
    </source>
</evidence>
<dbReference type="EMBL" id="QKRX01000001">
    <property type="protein sequence ID" value="RAU19901.1"/>
    <property type="molecule type" value="Genomic_DNA"/>
</dbReference>